<dbReference type="AlphaFoldDB" id="A0A2D3WC80"/>
<evidence type="ECO:0000313" key="4">
    <source>
        <dbReference type="Proteomes" id="UP000228859"/>
    </source>
</evidence>
<dbReference type="GO" id="GO:0008977">
    <property type="term" value="F:prephenate dehydrogenase (NAD+) activity"/>
    <property type="evidence" value="ECO:0007669"/>
    <property type="project" value="UniProtKB-EC"/>
</dbReference>
<dbReference type="RefSeq" id="WP_294895067.1">
    <property type="nucleotide sequence ID" value="NZ_DLUI01000117.1"/>
</dbReference>
<keyword evidence="1 3" id="KW-0560">Oxidoreductase</keyword>
<dbReference type="FunFam" id="1.10.3660.10:FF:000003">
    <property type="entry name" value="Prephenate dehydrogenase"/>
    <property type="match status" value="1"/>
</dbReference>
<dbReference type="PROSITE" id="PS51176">
    <property type="entry name" value="PDH_ADH"/>
    <property type="match status" value="1"/>
</dbReference>
<dbReference type="PANTHER" id="PTHR21363">
    <property type="entry name" value="PREPHENATE DEHYDROGENASE"/>
    <property type="match status" value="1"/>
</dbReference>
<dbReference type="GO" id="GO:0004665">
    <property type="term" value="F:prephenate dehydrogenase (NADP+) activity"/>
    <property type="evidence" value="ECO:0007669"/>
    <property type="project" value="InterPro"/>
</dbReference>
<feature type="domain" description="Prephenate/arogenate dehydrogenase" evidence="2">
    <location>
        <begin position="1"/>
        <end position="278"/>
    </location>
</feature>
<comment type="caution">
    <text evidence="3">The sequence shown here is derived from an EMBL/GenBank/DDBJ whole genome shotgun (WGS) entry which is preliminary data.</text>
</comment>
<dbReference type="InterPro" id="IPR008927">
    <property type="entry name" value="6-PGluconate_DH-like_C_sf"/>
</dbReference>
<evidence type="ECO:0000313" key="3">
    <source>
        <dbReference type="EMBL" id="DAB38018.1"/>
    </source>
</evidence>
<name>A0A2D3WC80_9BACT</name>
<dbReference type="Pfam" id="PF20463">
    <property type="entry name" value="PDH_C"/>
    <property type="match status" value="1"/>
</dbReference>
<dbReference type="EC" id="1.3.1.12" evidence="3"/>
<dbReference type="InterPro" id="IPR036291">
    <property type="entry name" value="NAD(P)-bd_dom_sf"/>
</dbReference>
<evidence type="ECO:0000259" key="2">
    <source>
        <dbReference type="PROSITE" id="PS51176"/>
    </source>
</evidence>
<dbReference type="SUPFAM" id="SSF48179">
    <property type="entry name" value="6-phosphogluconate dehydrogenase C-terminal domain-like"/>
    <property type="match status" value="1"/>
</dbReference>
<dbReference type="InterPro" id="IPR046826">
    <property type="entry name" value="PDH_N"/>
</dbReference>
<dbReference type="PANTHER" id="PTHR21363:SF0">
    <property type="entry name" value="PREPHENATE DEHYDROGENASE [NADP(+)]"/>
    <property type="match status" value="1"/>
</dbReference>
<dbReference type="GO" id="GO:0070403">
    <property type="term" value="F:NAD+ binding"/>
    <property type="evidence" value="ECO:0007669"/>
    <property type="project" value="InterPro"/>
</dbReference>
<protein>
    <submittedName>
        <fullName evidence="3">Prephenate dehydrogenase</fullName>
        <ecNumber evidence="3">1.3.1.12</ecNumber>
    </submittedName>
</protein>
<accession>A0A2D3WC80</accession>
<dbReference type="InterPro" id="IPR003099">
    <property type="entry name" value="Prephen_DH"/>
</dbReference>
<dbReference type="Proteomes" id="UP000228859">
    <property type="component" value="Unassembled WGS sequence"/>
</dbReference>
<organism evidence="3 4">
    <name type="scientific">Sulfuricurvum kujiense</name>
    <dbReference type="NCBI Taxonomy" id="148813"/>
    <lineage>
        <taxon>Bacteria</taxon>
        <taxon>Pseudomonadati</taxon>
        <taxon>Campylobacterota</taxon>
        <taxon>Epsilonproteobacteria</taxon>
        <taxon>Campylobacterales</taxon>
        <taxon>Sulfurimonadaceae</taxon>
        <taxon>Sulfuricurvum</taxon>
    </lineage>
</organism>
<proteinExistence type="predicted"/>
<dbReference type="InterPro" id="IPR050812">
    <property type="entry name" value="Preph/Arog_dehydrog"/>
</dbReference>
<dbReference type="EMBL" id="DLUI01000117">
    <property type="protein sequence ID" value="DAB38018.1"/>
    <property type="molecule type" value="Genomic_DNA"/>
</dbReference>
<dbReference type="Gene3D" id="3.40.50.720">
    <property type="entry name" value="NAD(P)-binding Rossmann-like Domain"/>
    <property type="match status" value="1"/>
</dbReference>
<gene>
    <name evidence="3" type="ORF">CFH83_08105</name>
</gene>
<reference evidence="3 4" key="1">
    <citation type="journal article" date="2017" name="Front. Microbiol.">
        <title>Comparative Genomic Analysis of the Class Epsilonproteobacteria and Proposed Reclassification to Epsilonbacteraeota (phyl. nov.).</title>
        <authorList>
            <person name="Waite D.W."/>
            <person name="Vanwonterghem I."/>
            <person name="Rinke C."/>
            <person name="Parks D.H."/>
            <person name="Zhang Y."/>
            <person name="Takai K."/>
            <person name="Sievert S.M."/>
            <person name="Simon J."/>
            <person name="Campbell B.J."/>
            <person name="Hanson T.E."/>
            <person name="Woyke T."/>
            <person name="Klotz M.G."/>
            <person name="Hugenholtz P."/>
        </authorList>
    </citation>
    <scope>NUCLEOTIDE SEQUENCE [LARGE SCALE GENOMIC DNA]</scope>
    <source>
        <strain evidence="3">UBA12443</strain>
    </source>
</reference>
<sequence length="278" mass="30639">MKIGIVGLGLMGGSMALALKHRSFISSIIGCDHNEEHQMIALQRGLVESFMSFEELKAHCDVIFLAVPVDGVIDFLQKSTDLAGSDKTLIDLGSTKALIVDAIPAIIRKNVVAAHPMTGTEQFGPSAALEGLYAEKVVVLCDLEHSGDTQRDTALRIFQAIGMQIRTMGAAQHDRHAAFISHMPHVISYALANTVLAQEEKENILTLAAGGFRSMSRLAKSSPAMWEDIFRQNRENVLEAIELFEVELQTLKTALKNKNYSELRREMKGANKLYDIFK</sequence>
<dbReference type="Gene3D" id="1.10.3660.10">
    <property type="entry name" value="6-phosphogluconate dehydrogenase C-terminal like domain"/>
    <property type="match status" value="1"/>
</dbReference>
<dbReference type="Pfam" id="PF02153">
    <property type="entry name" value="PDH_N"/>
    <property type="match status" value="1"/>
</dbReference>
<dbReference type="InterPro" id="IPR046825">
    <property type="entry name" value="PDH_C"/>
</dbReference>
<dbReference type="NCBIfam" id="NF006307">
    <property type="entry name" value="PRK08507.1"/>
    <property type="match status" value="1"/>
</dbReference>
<dbReference type="SUPFAM" id="SSF51735">
    <property type="entry name" value="NAD(P)-binding Rossmann-fold domains"/>
    <property type="match status" value="1"/>
</dbReference>
<evidence type="ECO:0000256" key="1">
    <source>
        <dbReference type="ARBA" id="ARBA00023002"/>
    </source>
</evidence>
<dbReference type="GO" id="GO:0006571">
    <property type="term" value="P:tyrosine biosynthetic process"/>
    <property type="evidence" value="ECO:0007669"/>
    <property type="project" value="InterPro"/>
</dbReference>